<dbReference type="AlphaFoldDB" id="A0A4R7VD51"/>
<comment type="caution">
    <text evidence="1">The sequence shown here is derived from an EMBL/GenBank/DDBJ whole genome shotgun (WGS) entry which is preliminary data.</text>
</comment>
<protein>
    <submittedName>
        <fullName evidence="1">Putative nucleotidyltransferase-like protein</fullName>
    </submittedName>
</protein>
<dbReference type="OrthoDB" id="3611766at2"/>
<organism evidence="1 2">
    <name type="scientific">Actinophytocola oryzae</name>
    <dbReference type="NCBI Taxonomy" id="502181"/>
    <lineage>
        <taxon>Bacteria</taxon>
        <taxon>Bacillati</taxon>
        <taxon>Actinomycetota</taxon>
        <taxon>Actinomycetes</taxon>
        <taxon>Pseudonocardiales</taxon>
        <taxon>Pseudonocardiaceae</taxon>
    </lineage>
</organism>
<dbReference type="GO" id="GO:0016740">
    <property type="term" value="F:transferase activity"/>
    <property type="evidence" value="ECO:0007669"/>
    <property type="project" value="UniProtKB-KW"/>
</dbReference>
<dbReference type="Proteomes" id="UP000294927">
    <property type="component" value="Unassembled WGS sequence"/>
</dbReference>
<dbReference type="EMBL" id="SOCP01000010">
    <property type="protein sequence ID" value="TDV46899.1"/>
    <property type="molecule type" value="Genomic_DNA"/>
</dbReference>
<gene>
    <name evidence="1" type="ORF">CLV71_11082</name>
</gene>
<evidence type="ECO:0000313" key="2">
    <source>
        <dbReference type="Proteomes" id="UP000294927"/>
    </source>
</evidence>
<dbReference type="InterPro" id="IPR039498">
    <property type="entry name" value="NTP_transf_5"/>
</dbReference>
<keyword evidence="2" id="KW-1185">Reference proteome</keyword>
<evidence type="ECO:0000313" key="1">
    <source>
        <dbReference type="EMBL" id="TDV46899.1"/>
    </source>
</evidence>
<proteinExistence type="predicted"/>
<keyword evidence="1" id="KW-0808">Transferase</keyword>
<accession>A0A4R7VD51</accession>
<reference evidence="1 2" key="1">
    <citation type="submission" date="2019-03" db="EMBL/GenBank/DDBJ databases">
        <title>Genomic Encyclopedia of Archaeal and Bacterial Type Strains, Phase II (KMG-II): from individual species to whole genera.</title>
        <authorList>
            <person name="Goeker M."/>
        </authorList>
    </citation>
    <scope>NUCLEOTIDE SEQUENCE [LARGE SCALE GENOMIC DNA]</scope>
    <source>
        <strain evidence="1 2">DSM 45499</strain>
    </source>
</reference>
<dbReference type="RefSeq" id="WP_133905422.1">
    <property type="nucleotide sequence ID" value="NZ_SOCP01000010.1"/>
</dbReference>
<sequence length="370" mass="40465">MRRLCHESSYPSALLAVAGHRLDGAIRPFPDTPLVPEAWSGLVAAAASHRLTGLLRSSVDGGRLPATDAQRAEVRNTHRMTLLRVLSLEQHLVSMVSRLAAADVETRVLKGSAYAHLDYPDPALRSFIDLDLLFRPDDIAKAVAVLESAGLTRILAEPRPGFDRRFDKGTTLRGPDFEIDLHRTFVLGPWGLRLDLDALWSDAEPFTIGGHPLYALSAQNRFLHACYHAALGDWPLRLGSLRDVAELHPADERGAITQATEWGVQAVVAAAVADSTRLLGLPVSGELRTWAAAYVPTRREESWLGLHTQENKTFAAQAIATLPALPGLRDKAAYLRALLLPDAGYTADRHTSTLSRIRFGVREALKGRGR</sequence>
<dbReference type="Pfam" id="PF14907">
    <property type="entry name" value="NTP_transf_5"/>
    <property type="match status" value="1"/>
</dbReference>
<name>A0A4R7VD51_9PSEU</name>